<name>A0A2H3ATR6_9AGAR</name>
<dbReference type="InterPro" id="IPR032675">
    <property type="entry name" value="LRR_dom_sf"/>
</dbReference>
<accession>A0A2H3ATR6</accession>
<dbReference type="STRING" id="1076256.A0A2H3ATR6"/>
<dbReference type="SUPFAM" id="SSF81383">
    <property type="entry name" value="F-box domain"/>
    <property type="match status" value="1"/>
</dbReference>
<sequence>MDQRTICVACGGKGCFLQSKTQSQIATDICAVIYCNEDRMRRLLSEHAELEKRTEELRAQLASVSQPTPGTLLPPEVLSEIFGLALGGDFFNVRHLKTGPWAFSHVCSSWRFAVCGDPTLWTSILIDDSFAYVPTSSTSQYPTLSSITKPRKDPASLLSTVLSRSNQRDLNVVFNISNNKVDIQTKSTVIALLQKVMEHSPRWKDISICIPSQLVLMLNAVEGNVPRLKKLHVAVPSDVSAVLMPSITAFKAAPALKEVSFEGLGADMFEGLPWSQVTSLMDVRESAGSYRSYTGILSSAPHLHTLIFKYRSESDLSTNFEDSIVHTGLKSLTVSSDVFMAQVELPQLTHLTVTPPSLNYDINGYINALIPSSASSLQFLHVDFANLNTVFFEILDSIPGLVHLKLNYPQLCDADTEDFDSFALHMADCSDSGEHEILPALQSLEITIQKDQDDTATSPFGFTDSDLVDMVVSRWNVGALKLFRFEADTTRILEDLGLEDVARLRKVKEEGLGISVVTTSKGSSYTTGHWDLRFDQEDHRRVYV</sequence>
<dbReference type="EMBL" id="KZ293469">
    <property type="protein sequence ID" value="PBK62131.1"/>
    <property type="molecule type" value="Genomic_DNA"/>
</dbReference>
<proteinExistence type="predicted"/>
<dbReference type="Proteomes" id="UP000218334">
    <property type="component" value="Unassembled WGS sequence"/>
</dbReference>
<organism evidence="1 2">
    <name type="scientific">Armillaria solidipes</name>
    <dbReference type="NCBI Taxonomy" id="1076256"/>
    <lineage>
        <taxon>Eukaryota</taxon>
        <taxon>Fungi</taxon>
        <taxon>Dikarya</taxon>
        <taxon>Basidiomycota</taxon>
        <taxon>Agaricomycotina</taxon>
        <taxon>Agaricomycetes</taxon>
        <taxon>Agaricomycetidae</taxon>
        <taxon>Agaricales</taxon>
        <taxon>Marasmiineae</taxon>
        <taxon>Physalacriaceae</taxon>
        <taxon>Armillaria</taxon>
    </lineage>
</organism>
<dbReference type="Gene3D" id="1.20.1280.50">
    <property type="match status" value="1"/>
</dbReference>
<dbReference type="Gene3D" id="3.80.10.10">
    <property type="entry name" value="Ribonuclease Inhibitor"/>
    <property type="match status" value="1"/>
</dbReference>
<dbReference type="AlphaFoldDB" id="A0A2H3ATR6"/>
<reference evidence="2" key="1">
    <citation type="journal article" date="2017" name="Nat. Ecol. Evol.">
        <title>Genome expansion and lineage-specific genetic innovations in the forest pathogenic fungi Armillaria.</title>
        <authorList>
            <person name="Sipos G."/>
            <person name="Prasanna A.N."/>
            <person name="Walter M.C."/>
            <person name="O'Connor E."/>
            <person name="Balint B."/>
            <person name="Krizsan K."/>
            <person name="Kiss B."/>
            <person name="Hess J."/>
            <person name="Varga T."/>
            <person name="Slot J."/>
            <person name="Riley R."/>
            <person name="Boka B."/>
            <person name="Rigling D."/>
            <person name="Barry K."/>
            <person name="Lee J."/>
            <person name="Mihaltcheva S."/>
            <person name="LaButti K."/>
            <person name="Lipzen A."/>
            <person name="Waldron R."/>
            <person name="Moloney N.M."/>
            <person name="Sperisen C."/>
            <person name="Kredics L."/>
            <person name="Vagvoelgyi C."/>
            <person name="Patrignani A."/>
            <person name="Fitzpatrick D."/>
            <person name="Nagy I."/>
            <person name="Doyle S."/>
            <person name="Anderson J.B."/>
            <person name="Grigoriev I.V."/>
            <person name="Gueldener U."/>
            <person name="Muensterkoetter M."/>
            <person name="Nagy L.G."/>
        </authorList>
    </citation>
    <scope>NUCLEOTIDE SEQUENCE [LARGE SCALE GENOMIC DNA]</scope>
    <source>
        <strain evidence="2">28-4</strain>
    </source>
</reference>
<protein>
    <submittedName>
        <fullName evidence="1">Uncharacterized protein</fullName>
    </submittedName>
</protein>
<gene>
    <name evidence="1" type="ORF">ARMSODRAFT_611553</name>
</gene>
<dbReference type="InterPro" id="IPR036047">
    <property type="entry name" value="F-box-like_dom_sf"/>
</dbReference>
<dbReference type="SUPFAM" id="SSF52047">
    <property type="entry name" value="RNI-like"/>
    <property type="match status" value="1"/>
</dbReference>
<evidence type="ECO:0000313" key="2">
    <source>
        <dbReference type="Proteomes" id="UP000218334"/>
    </source>
</evidence>
<keyword evidence="2" id="KW-1185">Reference proteome</keyword>
<evidence type="ECO:0000313" key="1">
    <source>
        <dbReference type="EMBL" id="PBK62131.1"/>
    </source>
</evidence>